<reference evidence="2" key="1">
    <citation type="submission" date="2016-01" db="EMBL/GenBank/DDBJ databases">
        <authorList>
            <person name="Mcilroy J.S."/>
            <person name="Karst M S."/>
            <person name="Albertsen M."/>
        </authorList>
    </citation>
    <scope>NUCLEOTIDE SEQUENCE</scope>
    <source>
        <strain evidence="2">Cfx-K</strain>
    </source>
</reference>
<name>A0A160T5N8_9CHLR</name>
<keyword evidence="1" id="KW-1133">Transmembrane helix</keyword>
<dbReference type="KEGG" id="pbf:CFX0092_B0157"/>
<keyword evidence="1" id="KW-0472">Membrane</keyword>
<dbReference type="PANTHER" id="PTHR41795:SF1">
    <property type="entry name" value="EXOPOLYSACCHARIDE SYNTHESIS PROTEIN"/>
    <property type="match status" value="1"/>
</dbReference>
<dbReference type="InterPro" id="IPR010331">
    <property type="entry name" value="ExoD"/>
</dbReference>
<accession>A0A160T5N8</accession>
<dbReference type="OrthoDB" id="1494134at2"/>
<gene>
    <name evidence="2" type="primary">exoD</name>
    <name evidence="2" type="ORF">CFX0092_B0157</name>
</gene>
<dbReference type="PIRSF" id="PIRSF033239">
    <property type="entry name" value="ExoD"/>
    <property type="match status" value="1"/>
</dbReference>
<evidence type="ECO:0000313" key="2">
    <source>
        <dbReference type="EMBL" id="CUS05691.1"/>
    </source>
</evidence>
<dbReference type="EMBL" id="LN890656">
    <property type="protein sequence ID" value="CUS05691.1"/>
    <property type="molecule type" value="Genomic_DNA"/>
</dbReference>
<keyword evidence="3" id="KW-1185">Reference proteome</keyword>
<proteinExistence type="predicted"/>
<organism evidence="2 3">
    <name type="scientific">Candidatus Promineifilum breve</name>
    <dbReference type="NCBI Taxonomy" id="1806508"/>
    <lineage>
        <taxon>Bacteria</taxon>
        <taxon>Bacillati</taxon>
        <taxon>Chloroflexota</taxon>
        <taxon>Ardenticatenia</taxon>
        <taxon>Candidatus Promineifilales</taxon>
        <taxon>Candidatus Promineifilaceae</taxon>
        <taxon>Candidatus Promineifilum</taxon>
    </lineage>
</organism>
<evidence type="ECO:0000313" key="3">
    <source>
        <dbReference type="Proteomes" id="UP000215027"/>
    </source>
</evidence>
<dbReference type="Pfam" id="PF06055">
    <property type="entry name" value="ExoD"/>
    <property type="match status" value="1"/>
</dbReference>
<evidence type="ECO:0000256" key="1">
    <source>
        <dbReference type="SAM" id="Phobius"/>
    </source>
</evidence>
<dbReference type="PANTHER" id="PTHR41795">
    <property type="entry name" value="EXOPOLYSACCHARIDE SYNTHESIS PROTEIN"/>
    <property type="match status" value="1"/>
</dbReference>
<dbReference type="AlphaFoldDB" id="A0A160T5N8"/>
<dbReference type="Proteomes" id="UP000215027">
    <property type="component" value="Chromosome II"/>
</dbReference>
<keyword evidence="1" id="KW-0812">Transmembrane</keyword>
<protein>
    <submittedName>
        <fullName evidence="2">Protein ExoD</fullName>
    </submittedName>
</protein>
<feature type="transmembrane region" description="Helical" evidence="1">
    <location>
        <begin position="137"/>
        <end position="159"/>
    </location>
</feature>
<feature type="transmembrane region" description="Helical" evidence="1">
    <location>
        <begin position="179"/>
        <end position="211"/>
    </location>
</feature>
<dbReference type="RefSeq" id="WP_095045068.1">
    <property type="nucleotide sequence ID" value="NZ_LN890656.1"/>
</dbReference>
<feature type="transmembrane region" description="Helical" evidence="1">
    <location>
        <begin position="69"/>
        <end position="86"/>
    </location>
</feature>
<sequence length="215" mass="23319">MDDSTTIEFRDSAAPLGETLRQLARSIEGERVTVRELLSMVGEQGLLLALMFLTVPFLLPISIPGVSTVFGAVAILISLGITFNRVPWLPDRLLDRPLDAVKLTAAIEKGADRFGRVDRISHPRLQRLTDSKAMNRLAGLGLLLGSTLLIFPLGLVPFSNTLPAWGILLLAAGQLQRDGLLILLGYLFLLGTLVYFAALGIGVLTGAQWVVNMFQ</sequence>